<dbReference type="OrthoDB" id="5391403at2759"/>
<comment type="caution">
    <text evidence="2">The sequence shown here is derived from an EMBL/GenBank/DDBJ whole genome shotgun (WGS) entry which is preliminary data.</text>
</comment>
<organism evidence="2 3">
    <name type="scientific">Portunus trituberculatus</name>
    <name type="common">Swimming crab</name>
    <name type="synonym">Neptunus trituberculatus</name>
    <dbReference type="NCBI Taxonomy" id="210409"/>
    <lineage>
        <taxon>Eukaryota</taxon>
        <taxon>Metazoa</taxon>
        <taxon>Ecdysozoa</taxon>
        <taxon>Arthropoda</taxon>
        <taxon>Crustacea</taxon>
        <taxon>Multicrustacea</taxon>
        <taxon>Malacostraca</taxon>
        <taxon>Eumalacostraca</taxon>
        <taxon>Eucarida</taxon>
        <taxon>Decapoda</taxon>
        <taxon>Pleocyemata</taxon>
        <taxon>Brachyura</taxon>
        <taxon>Eubrachyura</taxon>
        <taxon>Portunoidea</taxon>
        <taxon>Portunidae</taxon>
        <taxon>Portuninae</taxon>
        <taxon>Portunus</taxon>
    </lineage>
</organism>
<sequence>MKVVEVPPFAESITEGDIRWIKAVGDSVREDEAVAEVETDKVGVFVRIV</sequence>
<dbReference type="SUPFAM" id="SSF51230">
    <property type="entry name" value="Single hybrid motif"/>
    <property type="match status" value="1"/>
</dbReference>
<dbReference type="InterPro" id="IPR000089">
    <property type="entry name" value="Biotin_lipoyl"/>
</dbReference>
<dbReference type="Gene3D" id="2.40.50.100">
    <property type="match status" value="1"/>
</dbReference>
<accession>A0A5B7IB38</accession>
<reference evidence="2 3" key="1">
    <citation type="submission" date="2019-05" db="EMBL/GenBank/DDBJ databases">
        <title>Another draft genome of Portunus trituberculatus and its Hox gene families provides insights of decapod evolution.</title>
        <authorList>
            <person name="Jeong J.-H."/>
            <person name="Song I."/>
            <person name="Kim S."/>
            <person name="Choi T."/>
            <person name="Kim D."/>
            <person name="Ryu S."/>
            <person name="Kim W."/>
        </authorList>
    </citation>
    <scope>NUCLEOTIDE SEQUENCE [LARGE SCALE GENOMIC DNA]</scope>
    <source>
        <tissue evidence="2">Muscle</tissue>
    </source>
</reference>
<evidence type="ECO:0000313" key="2">
    <source>
        <dbReference type="EMBL" id="MPC79116.1"/>
    </source>
</evidence>
<dbReference type="GO" id="GO:0016740">
    <property type="term" value="F:transferase activity"/>
    <property type="evidence" value="ECO:0007669"/>
    <property type="project" value="UniProtKB-KW"/>
</dbReference>
<keyword evidence="3" id="KW-1185">Reference proteome</keyword>
<gene>
    <name evidence="2" type="primary">dlst</name>
    <name evidence="2" type="ORF">E2C01_073629</name>
</gene>
<evidence type="ECO:0000259" key="1">
    <source>
        <dbReference type="Pfam" id="PF00364"/>
    </source>
</evidence>
<dbReference type="AlphaFoldDB" id="A0A5B7IB38"/>
<dbReference type="Proteomes" id="UP000324222">
    <property type="component" value="Unassembled WGS sequence"/>
</dbReference>
<feature type="domain" description="Lipoyl-binding" evidence="1">
    <location>
        <begin position="3"/>
        <end position="44"/>
    </location>
</feature>
<proteinExistence type="predicted"/>
<dbReference type="EMBL" id="VSRR010050286">
    <property type="protein sequence ID" value="MPC79116.1"/>
    <property type="molecule type" value="Genomic_DNA"/>
</dbReference>
<keyword evidence="2" id="KW-0808">Transferase</keyword>
<dbReference type="Pfam" id="PF00364">
    <property type="entry name" value="Biotin_lipoyl"/>
    <property type="match status" value="1"/>
</dbReference>
<name>A0A5B7IB38_PORTR</name>
<protein>
    <submittedName>
        <fullName evidence="2">Dihydrolipoyllysine-residue succinyltransferase component of 2-oxoglutarate dehydrogenase complex, mitochondrial</fullName>
    </submittedName>
</protein>
<dbReference type="InterPro" id="IPR011053">
    <property type="entry name" value="Single_hybrid_motif"/>
</dbReference>
<evidence type="ECO:0000313" key="3">
    <source>
        <dbReference type="Proteomes" id="UP000324222"/>
    </source>
</evidence>